<gene>
    <name evidence="2" type="ORF">LX69_00967</name>
</gene>
<protein>
    <submittedName>
        <fullName evidence="2">Uncharacterized protein (TIGR00661 family)</fullName>
    </submittedName>
</protein>
<reference evidence="2 3" key="1">
    <citation type="submission" date="2018-06" db="EMBL/GenBank/DDBJ databases">
        <title>Genomic Encyclopedia of Archaeal and Bacterial Type Strains, Phase II (KMG-II): from individual species to whole genera.</title>
        <authorList>
            <person name="Goeker M."/>
        </authorList>
    </citation>
    <scope>NUCLEOTIDE SEQUENCE [LARGE SCALE GENOMIC DNA]</scope>
    <source>
        <strain evidence="2 3">DSM 6779</strain>
    </source>
</reference>
<dbReference type="Proteomes" id="UP000249239">
    <property type="component" value="Unassembled WGS sequence"/>
</dbReference>
<keyword evidence="3" id="KW-1185">Reference proteome</keyword>
<dbReference type="GO" id="GO:0016758">
    <property type="term" value="F:hexosyltransferase activity"/>
    <property type="evidence" value="ECO:0007669"/>
    <property type="project" value="InterPro"/>
</dbReference>
<dbReference type="Gene3D" id="3.40.50.2000">
    <property type="entry name" value="Glycogen Phosphorylase B"/>
    <property type="match status" value="1"/>
</dbReference>
<feature type="domain" description="Glycosyl transferase family 28 C-terminal" evidence="1">
    <location>
        <begin position="262"/>
        <end position="333"/>
    </location>
</feature>
<dbReference type="Pfam" id="PF04101">
    <property type="entry name" value="Glyco_tran_28_C"/>
    <property type="match status" value="1"/>
</dbReference>
<dbReference type="AlphaFoldDB" id="A0A2W7NPM9"/>
<dbReference type="PANTHER" id="PTHR21015:SF22">
    <property type="entry name" value="GLYCOSYLTRANSFERASE"/>
    <property type="match status" value="1"/>
</dbReference>
<proteinExistence type="predicted"/>
<dbReference type="InterPro" id="IPR007235">
    <property type="entry name" value="Glyco_trans_28_C"/>
</dbReference>
<dbReference type="PANTHER" id="PTHR21015">
    <property type="entry name" value="UDP-N-ACETYLGLUCOSAMINE--N-ACETYLMURAMYL-(PENTAPEPTIDE) PYROPHOSPHORYL-UNDECAPRENOL N-ACETYLGLUCOSAMINE TRANSFERASE 1"/>
    <property type="match status" value="1"/>
</dbReference>
<dbReference type="RefSeq" id="WP_111444684.1">
    <property type="nucleotide sequence ID" value="NZ_QKZK01000006.1"/>
</dbReference>
<accession>A0A2W7NPM9</accession>
<name>A0A2W7NPM9_9BACT</name>
<dbReference type="OrthoDB" id="9803241at2"/>
<comment type="caution">
    <text evidence="2">The sequence shown here is derived from an EMBL/GenBank/DDBJ whole genome shotgun (WGS) entry which is preliminary data.</text>
</comment>
<dbReference type="SUPFAM" id="SSF53756">
    <property type="entry name" value="UDP-Glycosyltransferase/glycogen phosphorylase"/>
    <property type="match status" value="1"/>
</dbReference>
<sequence>MKSGGPILICPLDWGLGHATRMIPVIREFVHRRERVIICGHGASLSLLAHSFPECEAVSLPGYRVSYSSGNQQVWAMLGLIPSFLRTKRKEHQRLVELVLQYQPSMVISDNRYGLWHRGVKSVLVTHQLKVRLPGLWRFCEPLVQRVLRRWIERFDECWVPDHQGSRSLAGMLSQVTPLPCNVIYIGFLSRFSCMSAPKVKEDYVLGIVSGPEPHRSMLVKLMIAEFSKLSCRSIVICGEPDRQNELMQADGGVMVYSHLPDEKMEDLICRASVVVCRSGYSSLMDLVRLRKGALLIPTPGQPEQEYLASYVSGRMGMACCRQDELTAQRVLAYMASADATMRIEQ</sequence>
<evidence type="ECO:0000313" key="3">
    <source>
        <dbReference type="Proteomes" id="UP000249239"/>
    </source>
</evidence>
<dbReference type="EMBL" id="QKZK01000006">
    <property type="protein sequence ID" value="PZX18574.1"/>
    <property type="molecule type" value="Genomic_DNA"/>
</dbReference>
<evidence type="ECO:0000259" key="1">
    <source>
        <dbReference type="Pfam" id="PF04101"/>
    </source>
</evidence>
<evidence type="ECO:0000313" key="2">
    <source>
        <dbReference type="EMBL" id="PZX18574.1"/>
    </source>
</evidence>
<organism evidence="2 3">
    <name type="scientific">Breznakibacter xylanolyticus</name>
    <dbReference type="NCBI Taxonomy" id="990"/>
    <lineage>
        <taxon>Bacteria</taxon>
        <taxon>Pseudomonadati</taxon>
        <taxon>Bacteroidota</taxon>
        <taxon>Bacteroidia</taxon>
        <taxon>Marinilabiliales</taxon>
        <taxon>Marinilabiliaceae</taxon>
        <taxon>Breznakibacter</taxon>
    </lineage>
</organism>